<dbReference type="PANTHER" id="PTHR33312:SF5">
    <property type="entry name" value="MEMBRANE-ASSOCIATED KINASE REGULATOR 4-RELATED"/>
    <property type="match status" value="1"/>
</dbReference>
<dbReference type="GO" id="GO:0005886">
    <property type="term" value="C:plasma membrane"/>
    <property type="evidence" value="ECO:0007669"/>
    <property type="project" value="InterPro"/>
</dbReference>
<reference evidence="2" key="2">
    <citation type="submission" date="2017-06" db="EMBL/GenBank/DDBJ databases">
        <title>The pomegranate genome and the genomics of punicalagin biosynthesis.</title>
        <authorList>
            <person name="Xu C."/>
        </authorList>
    </citation>
    <scope>NUCLEOTIDE SEQUENCE [LARGE SCALE GENOMIC DNA]</scope>
    <source>
        <tissue evidence="2">Fresh leaf</tissue>
    </source>
</reference>
<dbReference type="EMBL" id="PGOL01005437">
    <property type="protein sequence ID" value="PKI35206.1"/>
    <property type="molecule type" value="Genomic_DNA"/>
</dbReference>
<sequence>MAINIVSAAHSSSKEEVVVEEEEEEDYIDLEVSSYSIFHCDSFTSPPPPQFTSNNIREFEFHMSSSSLEREQPLTSPADELFYKGKLLPLHLPPRLQMVEKLLENSNKHDSRNTGEELYSTPLMTSPSTPVGVYSTPFESCNVSPSESCTVSRELNPSEYFFEYLEDEIRSENPKKSWGKKIKLIKQSLLGSKLKTPKTYLKSLFGKYSCSHESSANNIEQSAAIISTNKDSINGKLIKTNPNLSSSVDVMRSFHKESEAEKVQQQRRRSLSGLSKRHPSNETSVFSSSCSSSSLSSDSSLSSNDSNGFNQPRLLKRSNSRNSEMESPIQGAIKHCKQSQHLGKSIAVFPESV</sequence>
<dbReference type="Proteomes" id="UP000197138">
    <property type="component" value="Unassembled WGS sequence"/>
</dbReference>
<dbReference type="OrthoDB" id="1938320at2759"/>
<organism evidence="2 4">
    <name type="scientific">Punica granatum</name>
    <name type="common">Pomegranate</name>
    <dbReference type="NCBI Taxonomy" id="22663"/>
    <lineage>
        <taxon>Eukaryota</taxon>
        <taxon>Viridiplantae</taxon>
        <taxon>Streptophyta</taxon>
        <taxon>Embryophyta</taxon>
        <taxon>Tracheophyta</taxon>
        <taxon>Spermatophyta</taxon>
        <taxon>Magnoliopsida</taxon>
        <taxon>eudicotyledons</taxon>
        <taxon>Gunneridae</taxon>
        <taxon>Pentapetalae</taxon>
        <taxon>rosids</taxon>
        <taxon>malvids</taxon>
        <taxon>Myrtales</taxon>
        <taxon>Lythraceae</taxon>
        <taxon>Punica</taxon>
    </lineage>
</organism>
<comment type="caution">
    <text evidence="2">The sequence shown here is derived from an EMBL/GenBank/DDBJ whole genome shotgun (WGS) entry which is preliminary data.</text>
</comment>
<evidence type="ECO:0000313" key="5">
    <source>
        <dbReference type="Proteomes" id="UP000233551"/>
    </source>
</evidence>
<evidence type="ECO:0000313" key="2">
    <source>
        <dbReference type="EMBL" id="OWM70111.1"/>
    </source>
</evidence>
<dbReference type="EMBL" id="MTKT01004810">
    <property type="protein sequence ID" value="OWM70111.1"/>
    <property type="molecule type" value="Genomic_DNA"/>
</dbReference>
<reference evidence="3 5" key="3">
    <citation type="submission" date="2017-11" db="EMBL/GenBank/DDBJ databases">
        <title>De-novo sequencing of pomegranate (Punica granatum L.) genome.</title>
        <authorList>
            <person name="Akparov Z."/>
            <person name="Amiraslanov A."/>
            <person name="Hajiyeva S."/>
            <person name="Abbasov M."/>
            <person name="Kaur K."/>
            <person name="Hamwieh A."/>
            <person name="Solovyev V."/>
            <person name="Salamov A."/>
            <person name="Braich B."/>
            <person name="Kosarev P."/>
            <person name="Mahmoud A."/>
            <person name="Hajiyev E."/>
            <person name="Babayeva S."/>
            <person name="Izzatullayeva V."/>
            <person name="Mammadov A."/>
            <person name="Mammadov A."/>
            <person name="Sharifova S."/>
            <person name="Ojaghi J."/>
            <person name="Eynullazada K."/>
            <person name="Bayramov B."/>
            <person name="Abdulazimova A."/>
            <person name="Shahmuradov I."/>
        </authorList>
    </citation>
    <scope>NUCLEOTIDE SEQUENCE [LARGE SCALE GENOMIC DNA]</scope>
    <source>
        <strain evidence="3">AG2017</strain>
        <strain evidence="5">cv. AG2017</strain>
        <tissue evidence="3">Leaf</tissue>
    </source>
</reference>
<dbReference type="GO" id="GO:0016301">
    <property type="term" value="F:kinase activity"/>
    <property type="evidence" value="ECO:0007669"/>
    <property type="project" value="UniProtKB-KW"/>
</dbReference>
<evidence type="ECO:0000256" key="1">
    <source>
        <dbReference type="SAM" id="MobiDB-lite"/>
    </source>
</evidence>
<feature type="compositionally biased region" description="Basic residues" evidence="1">
    <location>
        <begin position="265"/>
        <end position="278"/>
    </location>
</feature>
<evidence type="ECO:0000313" key="3">
    <source>
        <dbReference type="EMBL" id="PKI35206.1"/>
    </source>
</evidence>
<dbReference type="InterPro" id="IPR039620">
    <property type="entry name" value="BKI1/MAKR1/3/4"/>
</dbReference>
<dbReference type="AlphaFoldDB" id="A0A218WD34"/>
<name>A0A218WD34_PUNGR</name>
<feature type="compositionally biased region" description="Low complexity" evidence="1">
    <location>
        <begin position="287"/>
        <end position="307"/>
    </location>
</feature>
<feature type="region of interest" description="Disordered" evidence="1">
    <location>
        <begin position="256"/>
        <end position="340"/>
    </location>
</feature>
<reference evidence="4" key="1">
    <citation type="journal article" date="2017" name="Plant J.">
        <title>The pomegranate (Punica granatum L.) genome and the genomics of punicalagin biosynthesis.</title>
        <authorList>
            <person name="Qin G."/>
            <person name="Xu C."/>
            <person name="Ming R."/>
            <person name="Tang H."/>
            <person name="Guyot R."/>
            <person name="Kramer E.M."/>
            <person name="Hu Y."/>
            <person name="Yi X."/>
            <person name="Qi Y."/>
            <person name="Xu X."/>
            <person name="Gao Z."/>
            <person name="Pan H."/>
            <person name="Jian J."/>
            <person name="Tian Y."/>
            <person name="Yue Z."/>
            <person name="Xu Y."/>
        </authorList>
    </citation>
    <scope>NUCLEOTIDE SEQUENCE [LARGE SCALE GENOMIC DNA]</scope>
    <source>
        <strain evidence="4">cv. Dabenzi</strain>
    </source>
</reference>
<proteinExistence type="predicted"/>
<dbReference type="STRING" id="22663.A0A218WD34"/>
<dbReference type="PANTHER" id="PTHR33312">
    <property type="entry name" value="MEMBRANE-ASSOCIATED KINASE REGULATOR 4-RELATED"/>
    <property type="match status" value="1"/>
</dbReference>
<dbReference type="GeneID" id="116197860"/>
<protein>
    <submittedName>
        <fullName evidence="2">Uncharacterized protein</fullName>
    </submittedName>
</protein>
<dbReference type="GO" id="GO:0019210">
    <property type="term" value="F:kinase inhibitor activity"/>
    <property type="evidence" value="ECO:0007669"/>
    <property type="project" value="InterPro"/>
</dbReference>
<dbReference type="Proteomes" id="UP000233551">
    <property type="component" value="Unassembled WGS sequence"/>
</dbReference>
<accession>A0A218WD34</accession>
<keyword evidence="5" id="KW-1185">Reference proteome</keyword>
<evidence type="ECO:0000313" key="4">
    <source>
        <dbReference type="Proteomes" id="UP000197138"/>
    </source>
</evidence>
<gene>
    <name evidence="2" type="ORF">CDL15_Pgr025961</name>
    <name evidence="3" type="ORF">CRG98_044372</name>
</gene>